<evidence type="ECO:0000313" key="3">
    <source>
        <dbReference type="EMBL" id="TKC60956.1"/>
    </source>
</evidence>
<evidence type="ECO:0000259" key="1">
    <source>
        <dbReference type="Pfam" id="PF00534"/>
    </source>
</evidence>
<accession>A0A4V5PCL8</accession>
<dbReference type="Proteomes" id="UP000291117">
    <property type="component" value="Unassembled WGS sequence"/>
</dbReference>
<protein>
    <submittedName>
        <fullName evidence="2 3">Glycosyltransferase</fullName>
    </submittedName>
</protein>
<name>A0A4R0NBC5_9SPHI</name>
<dbReference type="Pfam" id="PF00534">
    <property type="entry name" value="Glycos_transf_1"/>
    <property type="match status" value="1"/>
</dbReference>
<dbReference type="PANTHER" id="PTHR45947:SF3">
    <property type="entry name" value="SULFOQUINOVOSYL TRANSFERASE SQD2"/>
    <property type="match status" value="1"/>
</dbReference>
<dbReference type="PANTHER" id="PTHR45947">
    <property type="entry name" value="SULFOQUINOVOSYL TRANSFERASE SQD2"/>
    <property type="match status" value="1"/>
</dbReference>
<dbReference type="EMBL" id="SJSM01000006">
    <property type="protein sequence ID" value="TCC96222.1"/>
    <property type="molecule type" value="Genomic_DNA"/>
</dbReference>
<dbReference type="InterPro" id="IPR050194">
    <property type="entry name" value="Glycosyltransferase_grp1"/>
</dbReference>
<gene>
    <name evidence="2" type="ORF">EZ444_12340</name>
    <name evidence="3" type="ORF">FBD94_10375</name>
</gene>
<dbReference type="OrthoDB" id="9790710at2"/>
<keyword evidence="2" id="KW-0808">Transferase</keyword>
<accession>A0A4R0NBC5</accession>
<evidence type="ECO:0000313" key="4">
    <source>
        <dbReference type="Proteomes" id="UP000291117"/>
    </source>
</evidence>
<dbReference type="SUPFAM" id="SSF53756">
    <property type="entry name" value="UDP-Glycosyltransferase/glycogen phosphorylase"/>
    <property type="match status" value="1"/>
</dbReference>
<reference evidence="3 5" key="2">
    <citation type="submission" date="2019-04" db="EMBL/GenBank/DDBJ databases">
        <title>Pedobacter sp. RP-1-16 sp. nov., isolated from Arctic soil.</title>
        <authorList>
            <person name="Dahal R.H."/>
            <person name="Kim D.-U."/>
        </authorList>
    </citation>
    <scope>NUCLEOTIDE SEQUENCE [LARGE SCALE GENOMIC DNA]</scope>
    <source>
        <strain evidence="3 5">RP-1-16</strain>
    </source>
</reference>
<evidence type="ECO:0000313" key="2">
    <source>
        <dbReference type="EMBL" id="TCC96222.1"/>
    </source>
</evidence>
<feature type="domain" description="Glycosyl transferase family 1" evidence="1">
    <location>
        <begin position="183"/>
        <end position="348"/>
    </location>
</feature>
<sequence length="371" mass="42325">MKKLAIITTHPIQYYAPVFKLLAGTEQLSIKVYYTRGEETLQQFEPGFGKVISWDIPLLEDYSYQWVQAKDLTVQVATWQPDAVLVYGWAFKGHLKCLRFFKNKIPVYFRGDSTLLNEPKWLKKLLRTLFLRWVYKHIDHAFYVGTNNKAYFKKHGLKNHQLNFAPHAIDNARFEDEQESVKELRLSFNIRPDEILILYAGKFDLVKNVDLLLSAFINMNNPRAHLLLVGNGIEELNLKQKAQQSTLSANIHFVPFQNQSQIPAFYQASDLFCLPSTSETWGLAVNEAMACSKAVLVADKVGCAVDLVKDGYNGWIFKAQSLTSLTQHLTLLVNQGKDGLTQMGTNSKEIINHWTFQKQVAAIETAVIKHG</sequence>
<comment type="caution">
    <text evidence="2">The sequence shown here is derived from an EMBL/GenBank/DDBJ whole genome shotgun (WGS) entry which is preliminary data.</text>
</comment>
<dbReference type="CDD" id="cd03801">
    <property type="entry name" value="GT4_PimA-like"/>
    <property type="match status" value="1"/>
</dbReference>
<dbReference type="EMBL" id="SWDX01000004">
    <property type="protein sequence ID" value="TKC60956.1"/>
    <property type="molecule type" value="Genomic_DNA"/>
</dbReference>
<dbReference type="AlphaFoldDB" id="A0A4R0NBC5"/>
<evidence type="ECO:0000313" key="5">
    <source>
        <dbReference type="Proteomes" id="UP000309594"/>
    </source>
</evidence>
<reference evidence="2 4" key="1">
    <citation type="submission" date="2019-02" db="EMBL/GenBank/DDBJ databases">
        <title>Pedobacter sp. RP-3-8 sp. nov., isolated from Arctic soil.</title>
        <authorList>
            <person name="Dahal R.H."/>
        </authorList>
    </citation>
    <scope>NUCLEOTIDE SEQUENCE [LARGE SCALE GENOMIC DNA]</scope>
    <source>
        <strain evidence="2 4">RP-3-8</strain>
    </source>
</reference>
<keyword evidence="4" id="KW-1185">Reference proteome</keyword>
<proteinExistence type="predicted"/>
<dbReference type="Proteomes" id="UP000309594">
    <property type="component" value="Unassembled WGS sequence"/>
</dbReference>
<dbReference type="Gene3D" id="3.40.50.2000">
    <property type="entry name" value="Glycogen Phosphorylase B"/>
    <property type="match status" value="2"/>
</dbReference>
<dbReference type="GO" id="GO:0016758">
    <property type="term" value="F:hexosyltransferase activity"/>
    <property type="evidence" value="ECO:0007669"/>
    <property type="project" value="TreeGrafter"/>
</dbReference>
<dbReference type="InterPro" id="IPR001296">
    <property type="entry name" value="Glyco_trans_1"/>
</dbReference>
<dbReference type="RefSeq" id="WP_131609235.1">
    <property type="nucleotide sequence ID" value="NZ_SJSM01000006.1"/>
</dbReference>
<organism evidence="2 4">
    <name type="scientific">Pedobacter hiemivivus</name>
    <dbReference type="NCBI Taxonomy" id="2530454"/>
    <lineage>
        <taxon>Bacteria</taxon>
        <taxon>Pseudomonadati</taxon>
        <taxon>Bacteroidota</taxon>
        <taxon>Sphingobacteriia</taxon>
        <taxon>Sphingobacteriales</taxon>
        <taxon>Sphingobacteriaceae</taxon>
        <taxon>Pedobacter</taxon>
    </lineage>
</organism>